<dbReference type="Proteomes" id="UP000013085">
    <property type="component" value="Unassembled WGS sequence"/>
</dbReference>
<dbReference type="RefSeq" id="WP_002593400.1">
    <property type="nucleotide sequence ID" value="NZ_KB850977.1"/>
</dbReference>
<dbReference type="AlphaFoldDB" id="A0A0E2H8T4"/>
<name>A0A0E2H8T4_9FIRM</name>
<gene>
    <name evidence="1" type="ORF">HMPREF1090_03018</name>
</gene>
<dbReference type="PATRIC" id="fig|999408.3.peg.3256"/>
<proteinExistence type="predicted"/>
<comment type="caution">
    <text evidence="1">The sequence shown here is derived from an EMBL/GenBank/DDBJ whole genome shotgun (WGS) entry which is preliminary data.</text>
</comment>
<dbReference type="EMBL" id="AGYR01000034">
    <property type="protein sequence ID" value="ENZ13285.1"/>
    <property type="molecule type" value="Genomic_DNA"/>
</dbReference>
<sequence>MYKLTNKQYEEYQRLCHARDHGQMLTPDGLRLICAGFDYDPEKIGKHMLEMLAKFRNEGLFDIPTCEDEEE</sequence>
<evidence type="ECO:0000313" key="2">
    <source>
        <dbReference type="Proteomes" id="UP000013085"/>
    </source>
</evidence>
<dbReference type="HOGENOM" id="CLU_2882468_0_0_9"/>
<protein>
    <submittedName>
        <fullName evidence="1">Uncharacterized protein</fullName>
    </submittedName>
</protein>
<reference evidence="1 2" key="1">
    <citation type="submission" date="2013-01" db="EMBL/GenBank/DDBJ databases">
        <title>The Genome Sequence of Clostridium clostridioforme 90A8.</title>
        <authorList>
            <consortium name="The Broad Institute Genome Sequencing Platform"/>
            <person name="Earl A."/>
            <person name="Ward D."/>
            <person name="Feldgarden M."/>
            <person name="Gevers D."/>
            <person name="Courvalin P."/>
            <person name="Lambert T."/>
            <person name="Walker B."/>
            <person name="Young S.K."/>
            <person name="Zeng Q."/>
            <person name="Gargeya S."/>
            <person name="Fitzgerald M."/>
            <person name="Haas B."/>
            <person name="Abouelleil A."/>
            <person name="Alvarado L."/>
            <person name="Arachchi H.M."/>
            <person name="Berlin A.M."/>
            <person name="Chapman S.B."/>
            <person name="Dewar J."/>
            <person name="Goldberg J."/>
            <person name="Griggs A."/>
            <person name="Gujja S."/>
            <person name="Hansen M."/>
            <person name="Howarth C."/>
            <person name="Imamovic A."/>
            <person name="Larimer J."/>
            <person name="McCowan C."/>
            <person name="Murphy C."/>
            <person name="Neiman D."/>
            <person name="Pearson M."/>
            <person name="Priest M."/>
            <person name="Roberts A."/>
            <person name="Saif S."/>
            <person name="Shea T."/>
            <person name="Sisk P."/>
            <person name="Sykes S."/>
            <person name="Wortman J."/>
            <person name="Nusbaum C."/>
            <person name="Birren B."/>
        </authorList>
    </citation>
    <scope>NUCLEOTIDE SEQUENCE [LARGE SCALE GENOMIC DNA]</scope>
    <source>
        <strain evidence="1 2">90A8</strain>
    </source>
</reference>
<evidence type="ECO:0000313" key="1">
    <source>
        <dbReference type="EMBL" id="ENZ13285.1"/>
    </source>
</evidence>
<organism evidence="1 2">
    <name type="scientific">[Clostridium] clostridioforme 90A8</name>
    <dbReference type="NCBI Taxonomy" id="999408"/>
    <lineage>
        <taxon>Bacteria</taxon>
        <taxon>Bacillati</taxon>
        <taxon>Bacillota</taxon>
        <taxon>Clostridia</taxon>
        <taxon>Lachnospirales</taxon>
        <taxon>Lachnospiraceae</taxon>
        <taxon>Enterocloster</taxon>
    </lineage>
</organism>
<accession>A0A0E2H8T4</accession>